<comment type="caution">
    <text evidence="1">The sequence shown here is derived from an EMBL/GenBank/DDBJ whole genome shotgun (WGS) entry which is preliminary data.</text>
</comment>
<accession>A0ABT6XY55</accession>
<dbReference type="RefSeq" id="WP_169793512.1">
    <property type="nucleotide sequence ID" value="NZ_JASGCB010000009.1"/>
</dbReference>
<sequence>MRIRAVYVWDPKREAIVPESEMEAQVADRVMAVARPLLERVLAHRGRRVNEP</sequence>
<evidence type="ECO:0000313" key="1">
    <source>
        <dbReference type="EMBL" id="MDI9260011.1"/>
    </source>
</evidence>
<protein>
    <submittedName>
        <fullName evidence="1">Uncharacterized protein</fullName>
    </submittedName>
</protein>
<name>A0ABT6XY55_ALISE</name>
<gene>
    <name evidence="1" type="ORF">QID03_07385</name>
</gene>
<dbReference type="EMBL" id="JASGCB010000009">
    <property type="protein sequence ID" value="MDI9260011.1"/>
    <property type="molecule type" value="Genomic_DNA"/>
</dbReference>
<proteinExistence type="predicted"/>
<dbReference type="Proteomes" id="UP001529245">
    <property type="component" value="Unassembled WGS sequence"/>
</dbReference>
<keyword evidence="2" id="KW-1185">Reference proteome</keyword>
<organism evidence="1 2">
    <name type="scientific">Alicyclobacillus sendaiensis PA2</name>
    <dbReference type="NCBI Taxonomy" id="3029425"/>
    <lineage>
        <taxon>Bacteria</taxon>
        <taxon>Bacillati</taxon>
        <taxon>Bacillota</taxon>
        <taxon>Bacilli</taxon>
        <taxon>Bacillales</taxon>
        <taxon>Alicyclobacillaceae</taxon>
        <taxon>Alicyclobacillus</taxon>
    </lineage>
</organism>
<reference evidence="1 2" key="1">
    <citation type="submission" date="2023-04" db="EMBL/GenBank/DDBJ databases">
        <title>A. sendaiensis sub sp. chiapanensis a novel subspecie with specific adaptation in bacterial cell wall isolated from an active volcano.</title>
        <authorList>
            <person name="Alvarez Gutierrez P.E."/>
            <person name="Ortiz Cortes L.Y."/>
        </authorList>
    </citation>
    <scope>NUCLEOTIDE SEQUENCE [LARGE SCALE GENOMIC DNA]</scope>
    <source>
        <strain evidence="1 2">PA2</strain>
    </source>
</reference>
<evidence type="ECO:0000313" key="2">
    <source>
        <dbReference type="Proteomes" id="UP001529245"/>
    </source>
</evidence>